<sequence length="28" mass="3519">MNKTNLKIFKIFIFLKNIKKLFLYQFPK</sequence>
<dbReference type="AlphaFoldDB" id="A0A7I6GWR6"/>
<protein>
    <submittedName>
        <fullName evidence="1">Uncharacterized protein</fullName>
    </submittedName>
</protein>
<accession>A0A7I6GWR6</accession>
<evidence type="ECO:0000313" key="2">
    <source>
        <dbReference type="Proteomes" id="UP000002276"/>
    </source>
</evidence>
<organism evidence="1 2">
    <name type="scientific">Borrelia garinii subsp. bavariensis (strain ATCC BAA-2496 / DSM 23469 / PBi)</name>
    <name type="common">Borreliella bavariensis</name>
    <dbReference type="NCBI Taxonomy" id="290434"/>
    <lineage>
        <taxon>Bacteria</taxon>
        <taxon>Pseudomonadati</taxon>
        <taxon>Spirochaetota</taxon>
        <taxon>Spirochaetia</taxon>
        <taxon>Spirochaetales</taxon>
        <taxon>Borreliaceae</taxon>
        <taxon>Borreliella</taxon>
    </lineage>
</organism>
<proteinExistence type="predicted"/>
<gene>
    <name evidence="1" type="ordered locus">BG0660</name>
</gene>
<name>A0A7I6GWR6_BORGP</name>
<dbReference type="KEGG" id="bga:BG0660"/>
<evidence type="ECO:0000313" key="1">
    <source>
        <dbReference type="EMBL" id="AAU07488.1"/>
    </source>
</evidence>
<reference evidence="1 2" key="1">
    <citation type="journal article" date="2004" name="Nucleic Acids Res.">
        <title>Comparative analysis of the Borrelia garinii genome.</title>
        <authorList>
            <person name="Glockner G."/>
            <person name="Lehmann R."/>
            <person name="Romualdi A."/>
            <person name="Pradella S."/>
            <person name="Schulte-Spechtel U."/>
            <person name="Schilhabel M."/>
            <person name="Wilske B."/>
            <person name="Suhnel J."/>
            <person name="Platzer M."/>
        </authorList>
    </citation>
    <scope>NUCLEOTIDE SEQUENCE [LARGE SCALE GENOMIC DNA]</scope>
    <source>
        <strain evidence="2">ATCC BAA-2496 / DSM 23469 / PBi</strain>
    </source>
</reference>
<dbReference type="EMBL" id="CP000013">
    <property type="protein sequence ID" value="AAU07488.1"/>
    <property type="molecule type" value="Genomic_DNA"/>
</dbReference>
<dbReference type="Proteomes" id="UP000002276">
    <property type="component" value="Chromosome"/>
</dbReference>